<accession>A0AAW1D4D9</accession>
<comment type="caution">
    <text evidence="1">The sequence shown here is derived from an EMBL/GenBank/DDBJ whole genome shotgun (WGS) entry which is preliminary data.</text>
</comment>
<name>A0AAW1D4D9_9HEMI</name>
<organism evidence="1 2">
    <name type="scientific">Rhynocoris fuscipes</name>
    <dbReference type="NCBI Taxonomy" id="488301"/>
    <lineage>
        <taxon>Eukaryota</taxon>
        <taxon>Metazoa</taxon>
        <taxon>Ecdysozoa</taxon>
        <taxon>Arthropoda</taxon>
        <taxon>Hexapoda</taxon>
        <taxon>Insecta</taxon>
        <taxon>Pterygota</taxon>
        <taxon>Neoptera</taxon>
        <taxon>Paraneoptera</taxon>
        <taxon>Hemiptera</taxon>
        <taxon>Heteroptera</taxon>
        <taxon>Panheteroptera</taxon>
        <taxon>Cimicomorpha</taxon>
        <taxon>Reduviidae</taxon>
        <taxon>Harpactorinae</taxon>
        <taxon>Harpactorini</taxon>
        <taxon>Rhynocoris</taxon>
    </lineage>
</organism>
<dbReference type="AlphaFoldDB" id="A0AAW1D4D9"/>
<protein>
    <submittedName>
        <fullName evidence="1">Uncharacterized protein</fullName>
    </submittedName>
</protein>
<evidence type="ECO:0000313" key="2">
    <source>
        <dbReference type="Proteomes" id="UP001461498"/>
    </source>
</evidence>
<sequence length="52" mass="6081">MRFTPSIPGESQGMRILSHLTVLATWRTYSTPLYDTGVEWRQPSRGDRRRES</sequence>
<gene>
    <name evidence="1" type="ORF">O3M35_009965</name>
</gene>
<dbReference type="EMBL" id="JAPXFL010000007">
    <property type="protein sequence ID" value="KAK9503409.1"/>
    <property type="molecule type" value="Genomic_DNA"/>
</dbReference>
<dbReference type="Proteomes" id="UP001461498">
    <property type="component" value="Unassembled WGS sequence"/>
</dbReference>
<evidence type="ECO:0000313" key="1">
    <source>
        <dbReference type="EMBL" id="KAK9503409.1"/>
    </source>
</evidence>
<reference evidence="1 2" key="1">
    <citation type="submission" date="2022-12" db="EMBL/GenBank/DDBJ databases">
        <title>Chromosome-level genome assembly of true bugs.</title>
        <authorList>
            <person name="Ma L."/>
            <person name="Li H."/>
        </authorList>
    </citation>
    <scope>NUCLEOTIDE SEQUENCE [LARGE SCALE GENOMIC DNA]</scope>
    <source>
        <strain evidence="1">Lab_2022b</strain>
    </source>
</reference>
<keyword evidence="2" id="KW-1185">Reference proteome</keyword>
<proteinExistence type="predicted"/>